<dbReference type="Proteomes" id="UP000027222">
    <property type="component" value="Unassembled WGS sequence"/>
</dbReference>
<dbReference type="SUPFAM" id="SSF52047">
    <property type="entry name" value="RNI-like"/>
    <property type="match status" value="1"/>
</dbReference>
<dbReference type="PROSITE" id="PS50181">
    <property type="entry name" value="FBOX"/>
    <property type="match status" value="1"/>
</dbReference>
<proteinExistence type="predicted"/>
<gene>
    <name evidence="3" type="ORF">GALMADRAFT_440597</name>
</gene>
<sequence>MPVVELPYDIWLYITNFLDAKDVQRLYPVNKELFHIVMGERYRHACIGFPPRLDFLYKYAQIRDTFSAVRVRQLTISYGPLYRTPSKTKSQTIRKSFLGLTNASVVRTLGRLRNRATSDMQNVMNLIPSLTSVHFLEIRLNRLEDPAFHPPKVEILKTCLSNFGPNLTTLILNTPMEDLRIALVPLAKFPRLESLFVDITLLFRSSDGNALVHEILHPFIVAHRDTLRSLTLEQMESIDMSTTLSRLPHMPCLTDFCLSQAFVSVELTNLSGHRQFLARHRDQLRQLDLHFIPSHCRFPSAEVWYAQEWTQIRLTELESLAIGFPLISEHCSRPKTIGYLYQYVHHLTSLNIRNHIFSYDHTVLLLSGLQDSTRLRRLDMRAFSLSPDILRLLAEKLHDLHFLSIRAKYSLPFKDILVSYNDRAAGFCLSIENTIFPVWKLHTLVISPKTAKIAIAVLSALPALQILCGEDRDDIFASSRSKMGRPQHQSLRSAPLFTPAG</sequence>
<dbReference type="InterPro" id="IPR032675">
    <property type="entry name" value="LRR_dom_sf"/>
</dbReference>
<dbReference type="InterPro" id="IPR036047">
    <property type="entry name" value="F-box-like_dom_sf"/>
</dbReference>
<dbReference type="AlphaFoldDB" id="A0A067T4M5"/>
<dbReference type="EMBL" id="KL142377">
    <property type="protein sequence ID" value="KDR77302.1"/>
    <property type="molecule type" value="Genomic_DNA"/>
</dbReference>
<keyword evidence="4" id="KW-1185">Reference proteome</keyword>
<protein>
    <recommendedName>
        <fullName evidence="2">F-box domain-containing protein</fullName>
    </recommendedName>
</protein>
<name>A0A067T4M5_GALM3</name>
<dbReference type="HOGENOM" id="CLU_028894_2_0_1"/>
<evidence type="ECO:0000256" key="1">
    <source>
        <dbReference type="SAM" id="MobiDB-lite"/>
    </source>
</evidence>
<dbReference type="InterPro" id="IPR001810">
    <property type="entry name" value="F-box_dom"/>
</dbReference>
<organism evidence="3 4">
    <name type="scientific">Galerina marginata (strain CBS 339.88)</name>
    <dbReference type="NCBI Taxonomy" id="685588"/>
    <lineage>
        <taxon>Eukaryota</taxon>
        <taxon>Fungi</taxon>
        <taxon>Dikarya</taxon>
        <taxon>Basidiomycota</taxon>
        <taxon>Agaricomycotina</taxon>
        <taxon>Agaricomycetes</taxon>
        <taxon>Agaricomycetidae</taxon>
        <taxon>Agaricales</taxon>
        <taxon>Agaricineae</taxon>
        <taxon>Strophariaceae</taxon>
        <taxon>Galerina</taxon>
    </lineage>
</organism>
<evidence type="ECO:0000259" key="2">
    <source>
        <dbReference type="PROSITE" id="PS50181"/>
    </source>
</evidence>
<reference evidence="4" key="1">
    <citation type="journal article" date="2014" name="Proc. Natl. Acad. Sci. U.S.A.">
        <title>Extensive sampling of basidiomycete genomes demonstrates inadequacy of the white-rot/brown-rot paradigm for wood decay fungi.</title>
        <authorList>
            <person name="Riley R."/>
            <person name="Salamov A.A."/>
            <person name="Brown D.W."/>
            <person name="Nagy L.G."/>
            <person name="Floudas D."/>
            <person name="Held B.W."/>
            <person name="Levasseur A."/>
            <person name="Lombard V."/>
            <person name="Morin E."/>
            <person name="Otillar R."/>
            <person name="Lindquist E.A."/>
            <person name="Sun H."/>
            <person name="LaButti K.M."/>
            <person name="Schmutz J."/>
            <person name="Jabbour D."/>
            <person name="Luo H."/>
            <person name="Baker S.E."/>
            <person name="Pisabarro A.G."/>
            <person name="Walton J.D."/>
            <person name="Blanchette R.A."/>
            <person name="Henrissat B."/>
            <person name="Martin F."/>
            <person name="Cullen D."/>
            <person name="Hibbett D.S."/>
            <person name="Grigoriev I.V."/>
        </authorList>
    </citation>
    <scope>NUCLEOTIDE SEQUENCE [LARGE SCALE GENOMIC DNA]</scope>
    <source>
        <strain evidence="4">CBS 339.88</strain>
    </source>
</reference>
<evidence type="ECO:0000313" key="3">
    <source>
        <dbReference type="EMBL" id="KDR77302.1"/>
    </source>
</evidence>
<accession>A0A067T4M5</accession>
<feature type="domain" description="F-box" evidence="2">
    <location>
        <begin position="1"/>
        <end position="45"/>
    </location>
</feature>
<dbReference type="SUPFAM" id="SSF81383">
    <property type="entry name" value="F-box domain"/>
    <property type="match status" value="1"/>
</dbReference>
<dbReference type="Gene3D" id="3.80.10.10">
    <property type="entry name" value="Ribonuclease Inhibitor"/>
    <property type="match status" value="1"/>
</dbReference>
<feature type="region of interest" description="Disordered" evidence="1">
    <location>
        <begin position="479"/>
        <end position="501"/>
    </location>
</feature>
<dbReference type="OrthoDB" id="3039255at2759"/>
<evidence type="ECO:0000313" key="4">
    <source>
        <dbReference type="Proteomes" id="UP000027222"/>
    </source>
</evidence>